<dbReference type="PROSITE" id="PS51842">
    <property type="entry name" value="IF_ROD_2"/>
    <property type="match status" value="1"/>
</dbReference>
<dbReference type="GO" id="GO:0005882">
    <property type="term" value="C:intermediate filament"/>
    <property type="evidence" value="ECO:0007669"/>
    <property type="project" value="UniProtKB-KW"/>
</dbReference>
<evidence type="ECO:0000313" key="8">
    <source>
        <dbReference type="Proteomes" id="UP000694388"/>
    </source>
</evidence>
<feature type="domain" description="IF rod" evidence="6">
    <location>
        <begin position="145"/>
        <end position="461"/>
    </location>
</feature>
<reference evidence="7" key="1">
    <citation type="submission" date="2025-08" db="UniProtKB">
        <authorList>
            <consortium name="Ensembl"/>
        </authorList>
    </citation>
    <scope>IDENTIFICATION</scope>
</reference>
<dbReference type="Ensembl" id="ENSEBUT00000018964.1">
    <property type="protein sequence ID" value="ENSEBUP00000018388.1"/>
    <property type="gene ID" value="ENSEBUG00000011477.1"/>
</dbReference>
<feature type="coiled-coil region" evidence="4">
    <location>
        <begin position="359"/>
        <end position="439"/>
    </location>
</feature>
<feature type="region of interest" description="Disordered" evidence="5">
    <location>
        <begin position="571"/>
        <end position="602"/>
    </location>
</feature>
<protein>
    <submittedName>
        <fullName evidence="7">Si:dkey-183i3.5</fullName>
    </submittedName>
</protein>
<evidence type="ECO:0000256" key="2">
    <source>
        <dbReference type="ARBA" id="ARBA00023054"/>
    </source>
</evidence>
<dbReference type="Gene3D" id="1.20.5.1160">
    <property type="entry name" value="Vasodilator-stimulated phosphoprotein"/>
    <property type="match status" value="1"/>
</dbReference>
<dbReference type="Gene3D" id="1.20.5.170">
    <property type="match status" value="1"/>
</dbReference>
<reference evidence="7" key="2">
    <citation type="submission" date="2025-09" db="UniProtKB">
        <authorList>
            <consortium name="Ensembl"/>
        </authorList>
    </citation>
    <scope>IDENTIFICATION</scope>
</reference>
<evidence type="ECO:0000256" key="3">
    <source>
        <dbReference type="RuleBase" id="RU000685"/>
    </source>
</evidence>
<dbReference type="InterPro" id="IPR018039">
    <property type="entry name" value="IF_conserved"/>
</dbReference>
<dbReference type="Gene3D" id="1.20.5.500">
    <property type="entry name" value="Single helix bin"/>
    <property type="match status" value="1"/>
</dbReference>
<sequence>MERKMNRSSCTVRSGGFYTGEGINTLIKGNRMNFGGMGGGTGISRVFSAGGSGSQSRSYSGGMGSMSGSMTSGLGCRGTGAESALRKIHSSFRMRFNGMNIPAGMYGLQKGFMTSKSNITESDMVGIDPASLPTLNTVQTIQLREKQELQTLNDKFAQFVDKVRTLEQRNAVLKAQISMYTAPTDGSGPTNTAMVISGVTTTYNCQIETLQQMKSALLAEIDHWKGIIQEYTIKYEEEVKNNKYLEGEWNNLKDEIDKSYLVIIELQGNVQGVEDHINMLKQIYMARVNEVQSSIAGSTSGAVITVDNSNQAIDLSTAINDVKLHYEALATRSREEAFHNVQLRINAAAGTVQPGTYNISNAKEELRSLKLQMDSIRRDIDRFRTQNANLEAQISQMEVDGQGQVEQWQQKVTSLKMEADNIRKQISQYAHEYQELLATKMGLDIEITAYRKLLDSEEHRINSGGGISVSMSKNTSSMIGGGGMSSMSMGGAGGMSAMSVGGVGGMSGMSMGGVGGMSAYGGMSGMSVGGVRGISQHSTSGGRVMSQYSVGGVGGGMSMGNLCGGMSGMSMGSSKGMSMSHRSSGGISSSSGMGNSLRMSSY</sequence>
<dbReference type="OMA" id="NGMNIPA"/>
<dbReference type="SUPFAM" id="SSF64593">
    <property type="entry name" value="Intermediate filament protein, coiled coil region"/>
    <property type="match status" value="2"/>
</dbReference>
<dbReference type="AlphaFoldDB" id="A0A8C4QP49"/>
<comment type="similarity">
    <text evidence="3">Belongs to the intermediate filament family.</text>
</comment>
<name>A0A8C4QP49_EPTBU</name>
<evidence type="ECO:0000256" key="5">
    <source>
        <dbReference type="SAM" id="MobiDB-lite"/>
    </source>
</evidence>
<dbReference type="PROSITE" id="PS00226">
    <property type="entry name" value="IF_ROD_1"/>
    <property type="match status" value="1"/>
</dbReference>
<evidence type="ECO:0000256" key="1">
    <source>
        <dbReference type="ARBA" id="ARBA00022754"/>
    </source>
</evidence>
<dbReference type="PANTHER" id="PTHR45616">
    <property type="entry name" value="GATA-TYPE DOMAIN-CONTAINING PROTEIN"/>
    <property type="match status" value="1"/>
</dbReference>
<organism evidence="7 8">
    <name type="scientific">Eptatretus burgeri</name>
    <name type="common">Inshore hagfish</name>
    <dbReference type="NCBI Taxonomy" id="7764"/>
    <lineage>
        <taxon>Eukaryota</taxon>
        <taxon>Metazoa</taxon>
        <taxon>Chordata</taxon>
        <taxon>Craniata</taxon>
        <taxon>Vertebrata</taxon>
        <taxon>Cyclostomata</taxon>
        <taxon>Myxini</taxon>
        <taxon>Myxiniformes</taxon>
        <taxon>Myxinidae</taxon>
        <taxon>Eptatretinae</taxon>
        <taxon>Eptatretus</taxon>
    </lineage>
</organism>
<dbReference type="GeneTree" id="ENSGT00930000151482"/>
<evidence type="ECO:0000313" key="7">
    <source>
        <dbReference type="Ensembl" id="ENSEBUP00000018388.1"/>
    </source>
</evidence>
<keyword evidence="8" id="KW-1185">Reference proteome</keyword>
<accession>A0A8C4QP49</accession>
<dbReference type="Pfam" id="PF00038">
    <property type="entry name" value="Filament"/>
    <property type="match status" value="1"/>
</dbReference>
<proteinExistence type="inferred from homology"/>
<dbReference type="PANTHER" id="PTHR45616:SF4">
    <property type="entry name" value="THREAD BIOPOLYMER FILAMENT SUBUNIT ALPHA"/>
    <property type="match status" value="1"/>
</dbReference>
<keyword evidence="1 3" id="KW-0403">Intermediate filament</keyword>
<dbReference type="InterPro" id="IPR039008">
    <property type="entry name" value="IF_rod_dom"/>
</dbReference>
<keyword evidence="2 4" id="KW-0175">Coiled coil</keyword>
<evidence type="ECO:0000256" key="4">
    <source>
        <dbReference type="SAM" id="Coils"/>
    </source>
</evidence>
<dbReference type="SMART" id="SM01391">
    <property type="entry name" value="Filament"/>
    <property type="match status" value="1"/>
</dbReference>
<dbReference type="Proteomes" id="UP000694388">
    <property type="component" value="Unplaced"/>
</dbReference>
<evidence type="ECO:0000259" key="6">
    <source>
        <dbReference type="PROSITE" id="PS51842"/>
    </source>
</evidence>